<comment type="caution">
    <text evidence="7">The sequence shown here is derived from an EMBL/GenBank/DDBJ whole genome shotgun (WGS) entry which is preliminary data.</text>
</comment>
<evidence type="ECO:0000313" key="7">
    <source>
        <dbReference type="EMBL" id="OSY34855.1"/>
    </source>
</evidence>
<feature type="coiled-coil region" evidence="5">
    <location>
        <begin position="23"/>
        <end position="84"/>
    </location>
</feature>
<evidence type="ECO:0000256" key="5">
    <source>
        <dbReference type="SAM" id="Coils"/>
    </source>
</evidence>
<dbReference type="SUPFAM" id="SSF57716">
    <property type="entry name" value="Glucocorticoid receptor-like (DNA-binding domain)"/>
    <property type="match status" value="1"/>
</dbReference>
<keyword evidence="3" id="KW-0862">Zinc</keyword>
<dbReference type="InterPro" id="IPR000962">
    <property type="entry name" value="Znf_DskA_TraR"/>
</dbReference>
<keyword evidence="2" id="KW-0863">Zinc-finger</keyword>
<dbReference type="PANTHER" id="PTHR33823:SF4">
    <property type="entry name" value="GENERAL STRESS PROTEIN 16O"/>
    <property type="match status" value="1"/>
</dbReference>
<feature type="domain" description="Zinc finger DksA/TraR C4-type" evidence="6">
    <location>
        <begin position="91"/>
        <end position="122"/>
    </location>
</feature>
<dbReference type="GO" id="GO:0008270">
    <property type="term" value="F:zinc ion binding"/>
    <property type="evidence" value="ECO:0007669"/>
    <property type="project" value="UniProtKB-KW"/>
</dbReference>
<evidence type="ECO:0000256" key="4">
    <source>
        <dbReference type="PROSITE-ProRule" id="PRU00510"/>
    </source>
</evidence>
<evidence type="ECO:0000256" key="1">
    <source>
        <dbReference type="ARBA" id="ARBA00022723"/>
    </source>
</evidence>
<dbReference type="EMBL" id="MIGB01000064">
    <property type="protein sequence ID" value="OSY34855.1"/>
    <property type="molecule type" value="Genomic_DNA"/>
</dbReference>
<evidence type="ECO:0000256" key="3">
    <source>
        <dbReference type="ARBA" id="ARBA00022833"/>
    </source>
</evidence>
<gene>
    <name evidence="7" type="primary">dksA</name>
    <name evidence="7" type="ORF">BG845_06486</name>
</gene>
<keyword evidence="5" id="KW-0175">Coiled coil</keyword>
<dbReference type="STRING" id="2074.BG845_06486"/>
<evidence type="ECO:0000256" key="2">
    <source>
        <dbReference type="ARBA" id="ARBA00022771"/>
    </source>
</evidence>
<protein>
    <submittedName>
        <fullName evidence="7">RNA polymerase-binding transcription factor DksA</fullName>
    </submittedName>
</protein>
<dbReference type="PANTHER" id="PTHR33823">
    <property type="entry name" value="RNA POLYMERASE-BINDING TRANSCRIPTION FACTOR DKSA-RELATED"/>
    <property type="match status" value="1"/>
</dbReference>
<accession>A0A1Y2MHU2</accession>
<dbReference type="AlphaFoldDB" id="A0A1Y2MHU2"/>
<evidence type="ECO:0000313" key="8">
    <source>
        <dbReference type="Proteomes" id="UP000194360"/>
    </source>
</evidence>
<dbReference type="Gene3D" id="1.20.120.910">
    <property type="entry name" value="DksA, coiled-coil domain"/>
    <property type="match status" value="1"/>
</dbReference>
<dbReference type="Pfam" id="PF01258">
    <property type="entry name" value="zf-dskA_traR"/>
    <property type="match status" value="1"/>
</dbReference>
<dbReference type="Proteomes" id="UP000194360">
    <property type="component" value="Unassembled WGS sequence"/>
</dbReference>
<proteinExistence type="predicted"/>
<name>A0A1Y2MHU2_PSEAH</name>
<organism evidence="7 8">
    <name type="scientific">Pseudonocardia autotrophica</name>
    <name type="common">Amycolata autotrophica</name>
    <name type="synonym">Nocardia autotrophica</name>
    <dbReference type="NCBI Taxonomy" id="2074"/>
    <lineage>
        <taxon>Bacteria</taxon>
        <taxon>Bacillati</taxon>
        <taxon>Actinomycetota</taxon>
        <taxon>Actinomycetes</taxon>
        <taxon>Pseudonocardiales</taxon>
        <taxon>Pseudonocardiaceae</taxon>
        <taxon>Pseudonocardia</taxon>
    </lineage>
</organism>
<keyword evidence="1" id="KW-0479">Metal-binding</keyword>
<sequence length="134" mass="14192">MTTNLPRRGTLVGMDPAAVAAERTRVDDRVASLRHELASLAEEQSLTSHDDEHDPEGVTIAVQRAQLQGLLAAAEQDRADLDDAARRIADGSYGACARCGGPIAAERLEALPATRTCIGCASLRRSGSGRRTRG</sequence>
<keyword evidence="8" id="KW-1185">Reference proteome</keyword>
<evidence type="ECO:0000259" key="6">
    <source>
        <dbReference type="Pfam" id="PF01258"/>
    </source>
</evidence>
<reference evidence="7 8" key="1">
    <citation type="submission" date="2016-09" db="EMBL/GenBank/DDBJ databases">
        <title>Pseudonocardia autotrophica DSM535, a candidate organism with high potential of specific P450 cytochromes.</title>
        <authorList>
            <person name="Grumaz C."/>
            <person name="Vainshtein Y."/>
            <person name="Kirstahler P."/>
            <person name="Sohn K."/>
        </authorList>
    </citation>
    <scope>NUCLEOTIDE SEQUENCE [LARGE SCALE GENOMIC DNA]</scope>
    <source>
        <strain evidence="7 8">DSM 535</strain>
    </source>
</reference>
<feature type="zinc finger region" description="dksA C4-type" evidence="4">
    <location>
        <begin position="96"/>
        <end position="120"/>
    </location>
</feature>
<dbReference type="PROSITE" id="PS51128">
    <property type="entry name" value="ZF_DKSA_2"/>
    <property type="match status" value="1"/>
</dbReference>